<feature type="coiled-coil region" evidence="2">
    <location>
        <begin position="107"/>
        <end position="184"/>
    </location>
</feature>
<dbReference type="PANTHER" id="PTHR32123:SF12">
    <property type="entry name" value="BICD FAMILY-LIKE CARGO ADAPTER 1"/>
    <property type="match status" value="1"/>
</dbReference>
<evidence type="ECO:0000313" key="4">
    <source>
        <dbReference type="Ensembl" id="ENSNPEP00000008532.1"/>
    </source>
</evidence>
<dbReference type="GO" id="GO:0047496">
    <property type="term" value="P:vesicle transport along microtubule"/>
    <property type="evidence" value="ECO:0007669"/>
    <property type="project" value="TreeGrafter"/>
</dbReference>
<organism evidence="4 5">
    <name type="scientific">Nothoprocta perdicaria</name>
    <name type="common">Chilean tinamou</name>
    <name type="synonym">Crypturus perdicarius</name>
    <dbReference type="NCBI Taxonomy" id="30464"/>
    <lineage>
        <taxon>Eukaryota</taxon>
        <taxon>Metazoa</taxon>
        <taxon>Chordata</taxon>
        <taxon>Craniata</taxon>
        <taxon>Vertebrata</taxon>
        <taxon>Euteleostomi</taxon>
        <taxon>Archelosauria</taxon>
        <taxon>Archosauria</taxon>
        <taxon>Dinosauria</taxon>
        <taxon>Saurischia</taxon>
        <taxon>Theropoda</taxon>
        <taxon>Coelurosauria</taxon>
        <taxon>Aves</taxon>
        <taxon>Palaeognathae</taxon>
        <taxon>Tinamiformes</taxon>
        <taxon>Tinamidae</taxon>
        <taxon>Nothoprocta</taxon>
    </lineage>
</organism>
<feature type="region of interest" description="Disordered" evidence="3">
    <location>
        <begin position="1"/>
        <end position="35"/>
    </location>
</feature>
<dbReference type="PANTHER" id="PTHR32123">
    <property type="entry name" value="BICD FAMILY-LIKE CARGO ADAPTER"/>
    <property type="match status" value="1"/>
</dbReference>
<sequence length="413" mass="45643">AGGREGPRAPPGPALALLAAAGEPPEPPPAAAARDPELLSLIRQKEKDLVLAARLGKALLERNQDMSRQYERMHKELTDKLEVRPRPGAGNAALPRSWGTLTPQVSCNHLEQEKHELRRRFENREGEWEGRVSELESDVKQLQDELEKQQVHLREADREKTRAVQELSEQNQRLLDQLSRVSQAASLEADTAALGDRPRGKAFLLKREKTCLNPLQLHQHPYAGDARGDALVTRAAASRASSPTPGRVSPCSASSPSRSLTENHQCTQEIPLPSGPQHCNEPWQQLQGDDKHFSPFLKPCPYKQWTWAGAETSSHMRCPQSLLPHPSGEAGTLARMGWDNPISANCCISHHLMLLPARQPGLPTQHSCHRWQVTLEQILGASTRLWPGKIGNTIQEQSGSEHGTKSPMKSLLG</sequence>
<reference evidence="4" key="2">
    <citation type="submission" date="2025-09" db="UniProtKB">
        <authorList>
            <consortium name="Ensembl"/>
        </authorList>
    </citation>
    <scope>IDENTIFICATION</scope>
</reference>
<accession>A0A8C6Z4Z6</accession>
<evidence type="ECO:0000256" key="1">
    <source>
        <dbReference type="ARBA" id="ARBA00023054"/>
    </source>
</evidence>
<evidence type="ECO:0000256" key="3">
    <source>
        <dbReference type="SAM" id="MobiDB-lite"/>
    </source>
</evidence>
<proteinExistence type="predicted"/>
<reference evidence="4" key="1">
    <citation type="submission" date="2025-08" db="UniProtKB">
        <authorList>
            <consortium name="Ensembl"/>
        </authorList>
    </citation>
    <scope>IDENTIFICATION</scope>
</reference>
<dbReference type="InterPro" id="IPR051149">
    <property type="entry name" value="Spindly/BICDR_Dynein_Adapter"/>
</dbReference>
<name>A0A8C6Z4Z6_NOTPE</name>
<evidence type="ECO:0000313" key="5">
    <source>
        <dbReference type="Proteomes" id="UP000694420"/>
    </source>
</evidence>
<feature type="compositionally biased region" description="Low complexity" evidence="3">
    <location>
        <begin position="14"/>
        <end position="23"/>
    </location>
</feature>
<dbReference type="Ensembl" id="ENSNPET00000008744.1">
    <property type="protein sequence ID" value="ENSNPEP00000008532.1"/>
    <property type="gene ID" value="ENSNPEG00000006406.1"/>
</dbReference>
<dbReference type="AlphaFoldDB" id="A0A8C6Z4Z6"/>
<keyword evidence="5" id="KW-1185">Reference proteome</keyword>
<feature type="region of interest" description="Disordered" evidence="3">
    <location>
        <begin position="393"/>
        <end position="413"/>
    </location>
</feature>
<dbReference type="GO" id="GO:0055107">
    <property type="term" value="P:Golgi to secretory granule transport"/>
    <property type="evidence" value="ECO:0007669"/>
    <property type="project" value="TreeGrafter"/>
</dbReference>
<protein>
    <submittedName>
        <fullName evidence="4">BICD family like cargo adaptor 1</fullName>
    </submittedName>
</protein>
<keyword evidence="1 2" id="KW-0175">Coiled coil</keyword>
<dbReference type="Proteomes" id="UP000694420">
    <property type="component" value="Unplaced"/>
</dbReference>
<feature type="region of interest" description="Disordered" evidence="3">
    <location>
        <begin position="237"/>
        <end position="262"/>
    </location>
</feature>
<feature type="compositionally biased region" description="Low complexity" evidence="3">
    <location>
        <begin position="249"/>
        <end position="259"/>
    </location>
</feature>
<evidence type="ECO:0000256" key="2">
    <source>
        <dbReference type="SAM" id="Coils"/>
    </source>
</evidence>